<evidence type="ECO:0000256" key="1">
    <source>
        <dbReference type="SAM" id="Phobius"/>
    </source>
</evidence>
<comment type="caution">
    <text evidence="2">The sequence shown here is derived from an EMBL/GenBank/DDBJ whole genome shotgun (WGS) entry which is preliminary data.</text>
</comment>
<reference evidence="2 3" key="2">
    <citation type="journal article" date="2022" name="Mol. Biol. Evol.">
        <title>Comparative Genomics Reveals Insights into the Divergent Evolution of Astigmatic Mites and Household Pest Adaptations.</title>
        <authorList>
            <person name="Xiong Q."/>
            <person name="Wan A.T."/>
            <person name="Liu X."/>
            <person name="Fung C.S."/>
            <person name="Xiao X."/>
            <person name="Malainual N."/>
            <person name="Hou J."/>
            <person name="Wang L."/>
            <person name="Wang M."/>
            <person name="Yang K.Y."/>
            <person name="Cui Y."/>
            <person name="Leung E.L."/>
            <person name="Nong W."/>
            <person name="Shin S.K."/>
            <person name="Au S.W."/>
            <person name="Jeong K.Y."/>
            <person name="Chew F.T."/>
            <person name="Hui J.H."/>
            <person name="Leung T.F."/>
            <person name="Tungtrongchitr A."/>
            <person name="Zhong N."/>
            <person name="Liu Z."/>
            <person name="Tsui S.K."/>
        </authorList>
    </citation>
    <scope>NUCLEOTIDE SEQUENCE [LARGE SCALE GENOMIC DNA]</scope>
    <source>
        <strain evidence="2">Derp</strain>
    </source>
</reference>
<evidence type="ECO:0000313" key="2">
    <source>
        <dbReference type="EMBL" id="KAH9414876.1"/>
    </source>
</evidence>
<keyword evidence="3" id="KW-1185">Reference proteome</keyword>
<proteinExistence type="predicted"/>
<keyword evidence="1" id="KW-0472">Membrane</keyword>
<keyword evidence="1" id="KW-1133">Transmembrane helix</keyword>
<organism evidence="2 3">
    <name type="scientific">Dermatophagoides pteronyssinus</name>
    <name type="common">European house dust mite</name>
    <dbReference type="NCBI Taxonomy" id="6956"/>
    <lineage>
        <taxon>Eukaryota</taxon>
        <taxon>Metazoa</taxon>
        <taxon>Ecdysozoa</taxon>
        <taxon>Arthropoda</taxon>
        <taxon>Chelicerata</taxon>
        <taxon>Arachnida</taxon>
        <taxon>Acari</taxon>
        <taxon>Acariformes</taxon>
        <taxon>Sarcoptiformes</taxon>
        <taxon>Astigmata</taxon>
        <taxon>Psoroptidia</taxon>
        <taxon>Analgoidea</taxon>
        <taxon>Pyroglyphidae</taxon>
        <taxon>Dermatophagoidinae</taxon>
        <taxon>Dermatophagoides</taxon>
    </lineage>
</organism>
<name>A0ABQ8IX45_DERPT</name>
<protein>
    <submittedName>
        <fullName evidence="2">Uncharacterized protein</fullName>
    </submittedName>
</protein>
<reference evidence="2 3" key="1">
    <citation type="journal article" date="2018" name="J. Allergy Clin. Immunol.">
        <title>High-quality assembly of Dermatophagoides pteronyssinus genome and transcriptome reveals a wide range of novel allergens.</title>
        <authorList>
            <person name="Liu X.Y."/>
            <person name="Yang K.Y."/>
            <person name="Wang M.Q."/>
            <person name="Kwok J.S."/>
            <person name="Zeng X."/>
            <person name="Yang Z."/>
            <person name="Xiao X.J."/>
            <person name="Lau C.P."/>
            <person name="Li Y."/>
            <person name="Huang Z.M."/>
            <person name="Ba J.G."/>
            <person name="Yim A.K."/>
            <person name="Ouyang C.Y."/>
            <person name="Ngai S.M."/>
            <person name="Chan T.F."/>
            <person name="Leung E.L."/>
            <person name="Liu L."/>
            <person name="Liu Z.G."/>
            <person name="Tsui S.K."/>
        </authorList>
    </citation>
    <scope>NUCLEOTIDE SEQUENCE [LARGE SCALE GENOMIC DNA]</scope>
    <source>
        <strain evidence="2">Derp</strain>
    </source>
</reference>
<sequence>MAARYILFCGLFFCRNSFDFQFGITLLSFNNLGFIRGPHDCPKHSLITNDNIVAVNHMIIDFAVVVVVEIRIIIIFDSKNNN</sequence>
<evidence type="ECO:0000313" key="3">
    <source>
        <dbReference type="Proteomes" id="UP000887458"/>
    </source>
</evidence>
<accession>A0ABQ8IX45</accession>
<keyword evidence="1" id="KW-0812">Transmembrane</keyword>
<dbReference type="Proteomes" id="UP000887458">
    <property type="component" value="Unassembled WGS sequence"/>
</dbReference>
<gene>
    <name evidence="2" type="ORF">DERP_012466</name>
</gene>
<dbReference type="EMBL" id="NJHN03000104">
    <property type="protein sequence ID" value="KAH9414876.1"/>
    <property type="molecule type" value="Genomic_DNA"/>
</dbReference>
<feature type="transmembrane region" description="Helical" evidence="1">
    <location>
        <begin position="52"/>
        <end position="76"/>
    </location>
</feature>